<evidence type="ECO:0000256" key="2">
    <source>
        <dbReference type="ARBA" id="ARBA00022617"/>
    </source>
</evidence>
<dbReference type="FunFam" id="1.10.630.10:FF:000043">
    <property type="entry name" value="Cytochrome P450 99A2"/>
    <property type="match status" value="1"/>
</dbReference>
<dbReference type="AlphaFoldDB" id="A0A8R7P8Y1"/>
<dbReference type="SUPFAM" id="SSF48264">
    <property type="entry name" value="Cytochrome P450"/>
    <property type="match status" value="1"/>
</dbReference>
<keyword evidence="2 9" id="KW-0349">Heme</keyword>
<dbReference type="InterPro" id="IPR001128">
    <property type="entry name" value="Cyt_P450"/>
</dbReference>
<comment type="cofactor">
    <cofactor evidence="9">
        <name>heme</name>
        <dbReference type="ChEBI" id="CHEBI:30413"/>
    </cofactor>
</comment>
<dbReference type="GO" id="GO:0005506">
    <property type="term" value="F:iron ion binding"/>
    <property type="evidence" value="ECO:0007669"/>
    <property type="project" value="InterPro"/>
</dbReference>
<sequence length="514" mass="58084">MLASQLLELLPQQWQLLLVILPLVSLLFLLHRSRNRSGSIRLPPGPWQLPILGNLHQIGPLAHRSLLALSKRHGPVMMLRLGMVQTVVLSSPEAAHEALKTHNVDCSGRSPSAGPRLLSYGYKDVIFSPYGEYVQEMRKLFILELLSRRRVQAACYARDAQVEKLVNNLTSIRTKPVPVPDYISATLDGIFGSFVLGGNRAAEKFKGQLVPVMNEAVDMLSSFSAEDFFANATGSLFDHVTGIKARRHRIFKKLDGFFEQVIEHYVNEDPTRKKLDDNCGSALLEELIDLWKKHNKITKDHVKAILMDTFVAGNDTSAITINWAMAELIRHPRVLKKVQEEIRTAVGKKERVQNEDMSKLCYLRMVVKETLRLRIPAALLVPRETLRKIQIAGYDIPAKTRVIVNAWAIARDPNVWKDPEEFYPERFEVTDIDFNGAHFELLPFGSGRRICPGMDMGVANVEFILANMLYCFNWELPPGMNIEDLSMEEEGALTIRKKTTLMLVPSADKVHCIS</sequence>
<evidence type="ECO:0000313" key="12">
    <source>
        <dbReference type="Proteomes" id="UP000015106"/>
    </source>
</evidence>
<dbReference type="PROSITE" id="PS00086">
    <property type="entry name" value="CYTOCHROME_P450"/>
    <property type="match status" value="1"/>
</dbReference>
<dbReference type="InterPro" id="IPR017972">
    <property type="entry name" value="Cyt_P450_CS"/>
</dbReference>
<dbReference type="CDD" id="cd11072">
    <property type="entry name" value="CYP71-like"/>
    <property type="match status" value="1"/>
</dbReference>
<keyword evidence="5" id="KW-1133">Transmembrane helix</keyword>
<protein>
    <recommendedName>
        <fullName evidence="13">4-hydroxyphenylacetaldehyde oxime monooxygenase</fullName>
    </recommendedName>
</protein>
<evidence type="ECO:0000313" key="11">
    <source>
        <dbReference type="EnsemblPlants" id="TuG1812G0200000220.01.T01"/>
    </source>
</evidence>
<evidence type="ECO:0000256" key="6">
    <source>
        <dbReference type="ARBA" id="ARBA00023002"/>
    </source>
</evidence>
<reference evidence="11" key="3">
    <citation type="submission" date="2022-06" db="UniProtKB">
        <authorList>
            <consortium name="EnsemblPlants"/>
        </authorList>
    </citation>
    <scope>IDENTIFICATION</scope>
</reference>
<keyword evidence="6 10" id="KW-0560">Oxidoreductase</keyword>
<evidence type="ECO:0000256" key="9">
    <source>
        <dbReference type="PIRSR" id="PIRSR602401-1"/>
    </source>
</evidence>
<dbReference type="EnsemblPlants" id="TuG1812G0200000220.01.T01">
    <property type="protein sequence ID" value="TuG1812G0200000220.01.T01"/>
    <property type="gene ID" value="TuG1812G0200000220.01"/>
</dbReference>
<evidence type="ECO:0000256" key="5">
    <source>
        <dbReference type="ARBA" id="ARBA00022989"/>
    </source>
</evidence>
<keyword evidence="4 9" id="KW-0479">Metal-binding</keyword>
<dbReference type="Gene3D" id="1.10.630.10">
    <property type="entry name" value="Cytochrome P450"/>
    <property type="match status" value="1"/>
</dbReference>
<keyword evidence="7 9" id="KW-0408">Iron</keyword>
<keyword evidence="3" id="KW-0812">Transmembrane</keyword>
<reference evidence="11" key="2">
    <citation type="submission" date="2018-03" db="EMBL/GenBank/DDBJ databases">
        <title>The Triticum urartu genome reveals the dynamic nature of wheat genome evolution.</title>
        <authorList>
            <person name="Ling H."/>
            <person name="Ma B."/>
            <person name="Shi X."/>
            <person name="Liu H."/>
            <person name="Dong L."/>
            <person name="Sun H."/>
            <person name="Cao Y."/>
            <person name="Gao Q."/>
            <person name="Zheng S."/>
            <person name="Li Y."/>
            <person name="Yu Y."/>
            <person name="Du H."/>
            <person name="Qi M."/>
            <person name="Li Y."/>
            <person name="Yu H."/>
            <person name="Cui Y."/>
            <person name="Wang N."/>
            <person name="Chen C."/>
            <person name="Wu H."/>
            <person name="Zhao Y."/>
            <person name="Zhang J."/>
            <person name="Li Y."/>
            <person name="Zhou W."/>
            <person name="Zhang B."/>
            <person name="Hu W."/>
            <person name="Eijk M."/>
            <person name="Tang J."/>
            <person name="Witsenboer H."/>
            <person name="Zhao S."/>
            <person name="Li Z."/>
            <person name="Zhang A."/>
            <person name="Wang D."/>
            <person name="Liang C."/>
        </authorList>
    </citation>
    <scope>NUCLEOTIDE SEQUENCE [LARGE SCALE GENOMIC DNA]</scope>
    <source>
        <strain evidence="11">cv. G1812</strain>
    </source>
</reference>
<dbReference type="GO" id="GO:0020037">
    <property type="term" value="F:heme binding"/>
    <property type="evidence" value="ECO:0007669"/>
    <property type="project" value="InterPro"/>
</dbReference>
<dbReference type="Gramene" id="TuG1812G0200000220.01.T01">
    <property type="protein sequence ID" value="TuG1812G0200000220.01.T01"/>
    <property type="gene ID" value="TuG1812G0200000220.01"/>
</dbReference>
<proteinExistence type="inferred from homology"/>
<evidence type="ECO:0000256" key="10">
    <source>
        <dbReference type="RuleBase" id="RU000461"/>
    </source>
</evidence>
<keyword evidence="5" id="KW-0472">Membrane</keyword>
<evidence type="ECO:0000256" key="4">
    <source>
        <dbReference type="ARBA" id="ARBA00022723"/>
    </source>
</evidence>
<evidence type="ECO:0000256" key="8">
    <source>
        <dbReference type="ARBA" id="ARBA00023033"/>
    </source>
</evidence>
<dbReference type="GO" id="GO:0016705">
    <property type="term" value="F:oxidoreductase activity, acting on paired donors, with incorporation or reduction of molecular oxygen"/>
    <property type="evidence" value="ECO:0007669"/>
    <property type="project" value="InterPro"/>
</dbReference>
<dbReference type="Pfam" id="PF00067">
    <property type="entry name" value="p450"/>
    <property type="match status" value="1"/>
</dbReference>
<keyword evidence="12" id="KW-1185">Reference proteome</keyword>
<comment type="similarity">
    <text evidence="1 10">Belongs to the cytochrome P450 family.</text>
</comment>
<evidence type="ECO:0000256" key="7">
    <source>
        <dbReference type="ARBA" id="ARBA00023004"/>
    </source>
</evidence>
<dbReference type="GO" id="GO:0004497">
    <property type="term" value="F:monooxygenase activity"/>
    <property type="evidence" value="ECO:0007669"/>
    <property type="project" value="UniProtKB-KW"/>
</dbReference>
<dbReference type="PRINTS" id="PR00385">
    <property type="entry name" value="P450"/>
</dbReference>
<organism evidence="11 12">
    <name type="scientific">Triticum urartu</name>
    <name type="common">Red wild einkorn</name>
    <name type="synonym">Crithodium urartu</name>
    <dbReference type="NCBI Taxonomy" id="4572"/>
    <lineage>
        <taxon>Eukaryota</taxon>
        <taxon>Viridiplantae</taxon>
        <taxon>Streptophyta</taxon>
        <taxon>Embryophyta</taxon>
        <taxon>Tracheophyta</taxon>
        <taxon>Spermatophyta</taxon>
        <taxon>Magnoliopsida</taxon>
        <taxon>Liliopsida</taxon>
        <taxon>Poales</taxon>
        <taxon>Poaceae</taxon>
        <taxon>BOP clade</taxon>
        <taxon>Pooideae</taxon>
        <taxon>Triticodae</taxon>
        <taxon>Triticeae</taxon>
        <taxon>Triticinae</taxon>
        <taxon>Triticum</taxon>
    </lineage>
</organism>
<reference evidence="12" key="1">
    <citation type="journal article" date="2013" name="Nature">
        <title>Draft genome of the wheat A-genome progenitor Triticum urartu.</title>
        <authorList>
            <person name="Ling H.Q."/>
            <person name="Zhao S."/>
            <person name="Liu D."/>
            <person name="Wang J."/>
            <person name="Sun H."/>
            <person name="Zhang C."/>
            <person name="Fan H."/>
            <person name="Li D."/>
            <person name="Dong L."/>
            <person name="Tao Y."/>
            <person name="Gao C."/>
            <person name="Wu H."/>
            <person name="Li Y."/>
            <person name="Cui Y."/>
            <person name="Guo X."/>
            <person name="Zheng S."/>
            <person name="Wang B."/>
            <person name="Yu K."/>
            <person name="Liang Q."/>
            <person name="Yang W."/>
            <person name="Lou X."/>
            <person name="Chen J."/>
            <person name="Feng M."/>
            <person name="Jian J."/>
            <person name="Zhang X."/>
            <person name="Luo G."/>
            <person name="Jiang Y."/>
            <person name="Liu J."/>
            <person name="Wang Z."/>
            <person name="Sha Y."/>
            <person name="Zhang B."/>
            <person name="Wu H."/>
            <person name="Tang D."/>
            <person name="Shen Q."/>
            <person name="Xue P."/>
            <person name="Zou S."/>
            <person name="Wang X."/>
            <person name="Liu X."/>
            <person name="Wang F."/>
            <person name="Yang Y."/>
            <person name="An X."/>
            <person name="Dong Z."/>
            <person name="Zhang K."/>
            <person name="Zhang X."/>
            <person name="Luo M.C."/>
            <person name="Dvorak J."/>
            <person name="Tong Y."/>
            <person name="Wang J."/>
            <person name="Yang H."/>
            <person name="Li Z."/>
            <person name="Wang D."/>
            <person name="Zhang A."/>
            <person name="Wang J."/>
        </authorList>
    </citation>
    <scope>NUCLEOTIDE SEQUENCE</scope>
    <source>
        <strain evidence="12">cv. G1812</strain>
    </source>
</reference>
<evidence type="ECO:0000256" key="1">
    <source>
        <dbReference type="ARBA" id="ARBA00010617"/>
    </source>
</evidence>
<keyword evidence="8 10" id="KW-0503">Monooxygenase</keyword>
<evidence type="ECO:0000256" key="3">
    <source>
        <dbReference type="ARBA" id="ARBA00022692"/>
    </source>
</evidence>
<dbReference type="PRINTS" id="PR00463">
    <property type="entry name" value="EP450I"/>
</dbReference>
<dbReference type="PANTHER" id="PTHR47955">
    <property type="entry name" value="CYTOCHROME P450 FAMILY 71 PROTEIN"/>
    <property type="match status" value="1"/>
</dbReference>
<accession>A0A8R7P8Y1</accession>
<dbReference type="InterPro" id="IPR002401">
    <property type="entry name" value="Cyt_P450_E_grp-I"/>
</dbReference>
<evidence type="ECO:0008006" key="13">
    <source>
        <dbReference type="Google" id="ProtNLM"/>
    </source>
</evidence>
<feature type="binding site" description="axial binding residue" evidence="9">
    <location>
        <position position="451"/>
    </location>
    <ligand>
        <name>heme</name>
        <dbReference type="ChEBI" id="CHEBI:30413"/>
    </ligand>
    <ligandPart>
        <name>Fe</name>
        <dbReference type="ChEBI" id="CHEBI:18248"/>
    </ligandPart>
</feature>
<dbReference type="Proteomes" id="UP000015106">
    <property type="component" value="Chromosome 2"/>
</dbReference>
<dbReference type="InterPro" id="IPR036396">
    <property type="entry name" value="Cyt_P450_sf"/>
</dbReference>
<name>A0A8R7P8Y1_TRIUA</name>
<dbReference type="PANTHER" id="PTHR47955:SF11">
    <property type="entry name" value="4-HYDROXYPHENYLACETALDEHYDE OXIME MONOOXYGENASE"/>
    <property type="match status" value="1"/>
</dbReference>